<organism evidence="1 2">
    <name type="scientific">Roseofilum reptotaenium AO1-A</name>
    <dbReference type="NCBI Taxonomy" id="1925591"/>
    <lineage>
        <taxon>Bacteria</taxon>
        <taxon>Bacillati</taxon>
        <taxon>Cyanobacteriota</taxon>
        <taxon>Cyanophyceae</taxon>
        <taxon>Desertifilales</taxon>
        <taxon>Desertifilaceae</taxon>
        <taxon>Roseofilum</taxon>
    </lineage>
</organism>
<dbReference type="Proteomes" id="UP000183940">
    <property type="component" value="Unassembled WGS sequence"/>
</dbReference>
<name>A0A1L9QKM3_9CYAN</name>
<proteinExistence type="predicted"/>
<protein>
    <submittedName>
        <fullName evidence="1">Uncharacterized protein</fullName>
    </submittedName>
</protein>
<gene>
    <name evidence="1" type="ORF">BI308_23165</name>
</gene>
<evidence type="ECO:0000313" key="2">
    <source>
        <dbReference type="Proteomes" id="UP000183940"/>
    </source>
</evidence>
<evidence type="ECO:0000313" key="1">
    <source>
        <dbReference type="EMBL" id="OJJ16919.1"/>
    </source>
</evidence>
<reference evidence="1" key="1">
    <citation type="submission" date="2016-10" db="EMBL/GenBank/DDBJ databases">
        <title>CRISPR-Cas defence system in Roseofilum reptotaenium: evidence of a bacteriophage-cyanobacterium arms race in the coral black band disease.</title>
        <authorList>
            <person name="Buerger P."/>
            <person name="Wood-Charlson E.M."/>
            <person name="Weynberg K.D."/>
            <person name="Willis B."/>
            <person name="Van Oppen M.J."/>
        </authorList>
    </citation>
    <scope>NUCLEOTIDE SEQUENCE [LARGE SCALE GENOMIC DNA]</scope>
    <source>
        <strain evidence="1">AO1-A</strain>
    </source>
</reference>
<accession>A0A1L9QKM3</accession>
<dbReference type="AlphaFoldDB" id="A0A1L9QKM3"/>
<comment type="caution">
    <text evidence="1">The sequence shown here is derived from an EMBL/GenBank/DDBJ whole genome shotgun (WGS) entry which is preliminary data.</text>
</comment>
<dbReference type="EMBL" id="MLAW01000061">
    <property type="protein sequence ID" value="OJJ16919.1"/>
    <property type="molecule type" value="Genomic_DNA"/>
</dbReference>
<dbReference type="STRING" id="1925591.BI308_23165"/>
<sequence length="298" mass="34251">MVIKSVQRELLNSLKGDIATEYSVRVSPEGEENETYLLVGSQPQLVANISLLMAFRQMLLNMDFAKVVGVPWEQYVTTHPAPCGIQIHWRLVKAKPWEPQDLAKKLRLNRKNLPRPQCYVQNIDTETLTWQKIKDATGGKRGYKWGRFYAHAKMVNLDYQSASSWNLTVFGGSEEIAVKQLKKMASLSKDTIGTLATGEQKEDEGRRKKDRQFRKPTVQIYPAWFFVNNFQLVQEAMRAESPDGSPVDYSKKSGRSTALGKQFRKVDAFYLNREQPTRDEVERLKEVLRPPRRNTALN</sequence>
<keyword evidence="2" id="KW-1185">Reference proteome</keyword>